<evidence type="ECO:0000259" key="15">
    <source>
        <dbReference type="PROSITE" id="PS50158"/>
    </source>
</evidence>
<gene>
    <name evidence="16" type="ORF">HYC85_005483</name>
</gene>
<dbReference type="Gene3D" id="2.60.40.380">
    <property type="entry name" value="Purple acid phosphatase-like, N-terminal"/>
    <property type="match status" value="1"/>
</dbReference>
<dbReference type="Pfam" id="PF16656">
    <property type="entry name" value="Pur_ac_phosph_N"/>
    <property type="match status" value="1"/>
</dbReference>
<dbReference type="CDD" id="cd00839">
    <property type="entry name" value="MPP_PAPs"/>
    <property type="match status" value="1"/>
</dbReference>
<dbReference type="Proteomes" id="UP000593564">
    <property type="component" value="Unassembled WGS sequence"/>
</dbReference>
<reference evidence="16 17" key="2">
    <citation type="submission" date="2020-07" db="EMBL/GenBank/DDBJ databases">
        <title>Genome assembly of wild tea tree DASZ reveals pedigree and selection history of tea varieties.</title>
        <authorList>
            <person name="Zhang W."/>
        </authorList>
    </citation>
    <scope>NUCLEOTIDE SEQUENCE [LARGE SCALE GENOMIC DNA]</scope>
    <source>
        <strain evidence="17">cv. G240</strain>
        <tissue evidence="16">Leaf</tissue>
    </source>
</reference>
<dbReference type="GO" id="GO:0008270">
    <property type="term" value="F:zinc ion binding"/>
    <property type="evidence" value="ECO:0007669"/>
    <property type="project" value="UniProtKB-KW"/>
</dbReference>
<comment type="cofactor">
    <cofactor evidence="5">
        <name>Cu(2+)</name>
        <dbReference type="ChEBI" id="CHEBI:29036"/>
    </cofactor>
</comment>
<dbReference type="Gene3D" id="4.10.60.10">
    <property type="entry name" value="Zinc finger, CCHC-type"/>
    <property type="match status" value="1"/>
</dbReference>
<dbReference type="AlphaFoldDB" id="A0A7J7I2B5"/>
<dbReference type="PANTHER" id="PTHR22953">
    <property type="entry name" value="ACID PHOSPHATASE RELATED"/>
    <property type="match status" value="1"/>
</dbReference>
<dbReference type="InterPro" id="IPR029052">
    <property type="entry name" value="Metallo-depent_PP-like"/>
</dbReference>
<dbReference type="Pfam" id="PF00098">
    <property type="entry name" value="zf-CCHC"/>
    <property type="match status" value="1"/>
</dbReference>
<evidence type="ECO:0000256" key="7">
    <source>
        <dbReference type="ARBA" id="ARBA00022723"/>
    </source>
</evidence>
<evidence type="ECO:0000256" key="8">
    <source>
        <dbReference type="ARBA" id="ARBA00022729"/>
    </source>
</evidence>
<dbReference type="Pfam" id="PF00149">
    <property type="entry name" value="Metallophos"/>
    <property type="match status" value="1"/>
</dbReference>
<dbReference type="InterPro" id="IPR036875">
    <property type="entry name" value="Znf_CCHC_sf"/>
</dbReference>
<comment type="catalytic activity">
    <reaction evidence="1 14">
        <text>a phosphate monoester + H2O = an alcohol + phosphate</text>
        <dbReference type="Rhea" id="RHEA:15017"/>
        <dbReference type="ChEBI" id="CHEBI:15377"/>
        <dbReference type="ChEBI" id="CHEBI:30879"/>
        <dbReference type="ChEBI" id="CHEBI:43474"/>
        <dbReference type="ChEBI" id="CHEBI:67140"/>
        <dbReference type="EC" id="3.1.3.2"/>
    </reaction>
</comment>
<keyword evidence="13" id="KW-0863">Zinc-finger</keyword>
<dbReference type="SUPFAM" id="SSF57756">
    <property type="entry name" value="Retrovirus zinc finger-like domains"/>
    <property type="match status" value="1"/>
</dbReference>
<evidence type="ECO:0000256" key="2">
    <source>
        <dbReference type="ARBA" id="ARBA00001936"/>
    </source>
</evidence>
<accession>A0A7J7I2B5</accession>
<dbReference type="InterPro" id="IPR015914">
    <property type="entry name" value="PAPs_N"/>
</dbReference>
<comment type="caution">
    <text evidence="16">The sequence shown here is derived from an EMBL/GenBank/DDBJ whole genome shotgun (WGS) entry which is preliminary data.</text>
</comment>
<dbReference type="SMART" id="SM00343">
    <property type="entry name" value="ZnF_C2HC"/>
    <property type="match status" value="1"/>
</dbReference>
<evidence type="ECO:0000313" key="17">
    <source>
        <dbReference type="Proteomes" id="UP000593564"/>
    </source>
</evidence>
<dbReference type="GO" id="GO:0003676">
    <property type="term" value="F:nucleic acid binding"/>
    <property type="evidence" value="ECO:0007669"/>
    <property type="project" value="InterPro"/>
</dbReference>
<dbReference type="InterPro" id="IPR004843">
    <property type="entry name" value="Calcineurin-like_PHP"/>
</dbReference>
<dbReference type="Gene3D" id="3.60.21.10">
    <property type="match status" value="1"/>
</dbReference>
<evidence type="ECO:0000256" key="6">
    <source>
        <dbReference type="ARBA" id="ARBA00008723"/>
    </source>
</evidence>
<evidence type="ECO:0000256" key="3">
    <source>
        <dbReference type="ARBA" id="ARBA00001947"/>
    </source>
</evidence>
<sequence>MMSVTSTFVRKQWSTDMPESSFPPPPGTNAPEQVHITQGDHEGRSMIISWVTPVEKYPNVVTYWEAGTKDLHKLQTHSEITTYRYYNYASGYIHHATIKDLKFDTKYFYEVASNEVTRQFSFTTPPKPGPDVPYTFGVIGDLGQTTDSNRTLEHYMSNPIKGQAVLFAGDLSYADDHPNHDNTKWDTFGRFIEKSVAYQPWIWSAGNHEIDLASNLEETDPFKPYLHRYYVPYKASQSTSPLWYSIKRASTYIIVLSSYSAYGKYTPQYKWLEQELPKINRYETPWVIVILHAPWYNSNHYHYMEGESMRVQFEPWFVQYKVDIVFAGHVHSYERSERISNIKYNITNGLSLPVRDINAPVYITIGDGGNIEGIANNFIYPQPNYSAYREASFGHAILDIKNRTHAYYCWQRNQDNEPVVADSVWFFNRESCSSVDSEEFEPEALVDSGVAHHQDNSEVKTGLEEAHRGWFNSGVDSLVKKKKGKIQGNSERIQCYECQGFGHFASECPTRLKKKKALAITWDDESESDEDESDNED</sequence>
<evidence type="ECO:0000256" key="13">
    <source>
        <dbReference type="PROSITE-ProRule" id="PRU00047"/>
    </source>
</evidence>
<keyword evidence="7" id="KW-0479">Metal-binding</keyword>
<dbReference type="InterPro" id="IPR001878">
    <property type="entry name" value="Znf_CCHC"/>
</dbReference>
<dbReference type="PANTHER" id="PTHR22953:SF120">
    <property type="entry name" value="PURPLE ACID PHOSPHATASE 11-RELATED"/>
    <property type="match status" value="1"/>
</dbReference>
<evidence type="ECO:0000256" key="10">
    <source>
        <dbReference type="ARBA" id="ARBA00022833"/>
    </source>
</evidence>
<keyword evidence="17" id="KW-1185">Reference proteome</keyword>
<dbReference type="GO" id="GO:0003993">
    <property type="term" value="F:acid phosphatase activity"/>
    <property type="evidence" value="ECO:0007669"/>
    <property type="project" value="UniProtKB-EC"/>
</dbReference>
<dbReference type="EC" id="3.1.3.2" evidence="14"/>
<dbReference type="InterPro" id="IPR025733">
    <property type="entry name" value="PAPs_C"/>
</dbReference>
<dbReference type="InterPro" id="IPR003961">
    <property type="entry name" value="FN3_dom"/>
</dbReference>
<feature type="domain" description="CCHC-type" evidence="15">
    <location>
        <begin position="495"/>
        <end position="509"/>
    </location>
</feature>
<dbReference type="InterPro" id="IPR039331">
    <property type="entry name" value="PAPs-like"/>
</dbReference>
<dbReference type="FunFam" id="3.60.21.10:FF:000034">
    <property type="entry name" value="Fe(3+)-Zn(2+) purple acid phosphatase"/>
    <property type="match status" value="1"/>
</dbReference>
<evidence type="ECO:0000256" key="4">
    <source>
        <dbReference type="ARBA" id="ARBA00001962"/>
    </source>
</evidence>
<dbReference type="PROSITE" id="PS50158">
    <property type="entry name" value="ZF_CCHC"/>
    <property type="match status" value="1"/>
</dbReference>
<dbReference type="FunFam" id="2.60.40.380:FF:000001">
    <property type="entry name" value="Fe(3+)-Zn(2+) purple acid phosphatase"/>
    <property type="match status" value="1"/>
</dbReference>
<name>A0A7J7I2B5_CAMSI</name>
<dbReference type="EMBL" id="JACBKZ010000002">
    <property type="protein sequence ID" value="KAF5958258.1"/>
    <property type="molecule type" value="Genomic_DNA"/>
</dbReference>
<evidence type="ECO:0000256" key="5">
    <source>
        <dbReference type="ARBA" id="ARBA00001973"/>
    </source>
</evidence>
<comment type="cofactor">
    <cofactor evidence="2">
        <name>Mn(2+)</name>
        <dbReference type="ChEBI" id="CHEBI:29035"/>
    </cofactor>
</comment>
<comment type="cofactor">
    <cofactor evidence="4">
        <name>Fe cation</name>
        <dbReference type="ChEBI" id="CHEBI:24875"/>
    </cofactor>
</comment>
<keyword evidence="11" id="KW-0408">Iron</keyword>
<dbReference type="InterPro" id="IPR008963">
    <property type="entry name" value="Purple_acid_Pase-like_N"/>
</dbReference>
<reference evidence="17" key="1">
    <citation type="journal article" date="2020" name="Nat. Commun.">
        <title>Genome assembly of wild tea tree DASZ reveals pedigree and selection history of tea varieties.</title>
        <authorList>
            <person name="Zhang W."/>
            <person name="Zhang Y."/>
            <person name="Qiu H."/>
            <person name="Guo Y."/>
            <person name="Wan H."/>
            <person name="Zhang X."/>
            <person name="Scossa F."/>
            <person name="Alseekh S."/>
            <person name="Zhang Q."/>
            <person name="Wang P."/>
            <person name="Xu L."/>
            <person name="Schmidt M.H."/>
            <person name="Jia X."/>
            <person name="Li D."/>
            <person name="Zhu A."/>
            <person name="Guo F."/>
            <person name="Chen W."/>
            <person name="Ni D."/>
            <person name="Usadel B."/>
            <person name="Fernie A.R."/>
            <person name="Wen W."/>
        </authorList>
    </citation>
    <scope>NUCLEOTIDE SEQUENCE [LARGE SCALE GENOMIC DNA]</scope>
    <source>
        <strain evidence="17">cv. G240</strain>
    </source>
</reference>
<evidence type="ECO:0000256" key="11">
    <source>
        <dbReference type="ARBA" id="ARBA00023004"/>
    </source>
</evidence>
<keyword evidence="12" id="KW-0325">Glycoprotein</keyword>
<evidence type="ECO:0000256" key="14">
    <source>
        <dbReference type="RuleBase" id="RU361203"/>
    </source>
</evidence>
<dbReference type="SUPFAM" id="SSF49363">
    <property type="entry name" value="Purple acid phosphatase, N-terminal domain"/>
    <property type="match status" value="1"/>
</dbReference>
<evidence type="ECO:0000256" key="1">
    <source>
        <dbReference type="ARBA" id="ARBA00000032"/>
    </source>
</evidence>
<dbReference type="Pfam" id="PF14008">
    <property type="entry name" value="Metallophos_C"/>
    <property type="match status" value="1"/>
</dbReference>
<proteinExistence type="inferred from homology"/>
<keyword evidence="10" id="KW-0862">Zinc</keyword>
<organism evidence="16 17">
    <name type="scientific">Camellia sinensis</name>
    <name type="common">Tea plant</name>
    <name type="synonym">Thea sinensis</name>
    <dbReference type="NCBI Taxonomy" id="4442"/>
    <lineage>
        <taxon>Eukaryota</taxon>
        <taxon>Viridiplantae</taxon>
        <taxon>Streptophyta</taxon>
        <taxon>Embryophyta</taxon>
        <taxon>Tracheophyta</taxon>
        <taxon>Spermatophyta</taxon>
        <taxon>Magnoliopsida</taxon>
        <taxon>eudicotyledons</taxon>
        <taxon>Gunneridae</taxon>
        <taxon>Pentapetalae</taxon>
        <taxon>asterids</taxon>
        <taxon>Ericales</taxon>
        <taxon>Theaceae</taxon>
        <taxon>Camellia</taxon>
    </lineage>
</organism>
<evidence type="ECO:0000256" key="12">
    <source>
        <dbReference type="ARBA" id="ARBA00023180"/>
    </source>
</evidence>
<comment type="cofactor">
    <cofactor evidence="3">
        <name>Zn(2+)</name>
        <dbReference type="ChEBI" id="CHEBI:29105"/>
    </cofactor>
</comment>
<evidence type="ECO:0000256" key="9">
    <source>
        <dbReference type="ARBA" id="ARBA00022801"/>
    </source>
</evidence>
<protein>
    <recommendedName>
        <fullName evidence="14">Purple acid phosphatase</fullName>
        <ecNumber evidence="14">3.1.3.2</ecNumber>
    </recommendedName>
</protein>
<dbReference type="CDD" id="cd00063">
    <property type="entry name" value="FN3"/>
    <property type="match status" value="1"/>
</dbReference>
<keyword evidence="8" id="KW-0732">Signal</keyword>
<comment type="similarity">
    <text evidence="6 14">Belongs to the metallophosphoesterase superfamily. Purple acid phosphatase family.</text>
</comment>
<evidence type="ECO:0000313" key="16">
    <source>
        <dbReference type="EMBL" id="KAF5958258.1"/>
    </source>
</evidence>
<keyword evidence="9 14" id="KW-0378">Hydrolase</keyword>
<dbReference type="InterPro" id="IPR041792">
    <property type="entry name" value="MPP_PAP"/>
</dbReference>
<dbReference type="SUPFAM" id="SSF56300">
    <property type="entry name" value="Metallo-dependent phosphatases"/>
    <property type="match status" value="1"/>
</dbReference>